<keyword evidence="4 6" id="KW-0472">Membrane</keyword>
<dbReference type="GO" id="GO:0006506">
    <property type="term" value="P:GPI anchor biosynthetic process"/>
    <property type="evidence" value="ECO:0007669"/>
    <property type="project" value="InterPro"/>
</dbReference>
<reference evidence="8 9" key="1">
    <citation type="submission" date="2016-03" db="EMBL/GenBank/DDBJ databases">
        <title>Whole genome sequencing of Grifola frondosa 9006-11.</title>
        <authorList>
            <person name="Min B."/>
            <person name="Park H."/>
            <person name="Kim J.-G."/>
            <person name="Cho H."/>
            <person name="Oh Y.-L."/>
            <person name="Kong W.-S."/>
            <person name="Choi I.-G."/>
        </authorList>
    </citation>
    <scope>NUCLEOTIDE SEQUENCE [LARGE SCALE GENOMIC DNA]</scope>
    <source>
        <strain evidence="8 9">9006-11</strain>
    </source>
</reference>
<feature type="region of interest" description="Disordered" evidence="5">
    <location>
        <begin position="333"/>
        <end position="357"/>
    </location>
</feature>
<evidence type="ECO:0000313" key="9">
    <source>
        <dbReference type="Proteomes" id="UP000092993"/>
    </source>
</evidence>
<feature type="domain" description="Calcineurin-like phosphoesterase" evidence="7">
    <location>
        <begin position="20"/>
        <end position="213"/>
    </location>
</feature>
<dbReference type="OMA" id="WPRHEAT"/>
<dbReference type="OrthoDB" id="5977743at2759"/>
<dbReference type="GO" id="GO:0016020">
    <property type="term" value="C:membrane"/>
    <property type="evidence" value="ECO:0007669"/>
    <property type="project" value="UniProtKB-SubCell"/>
</dbReference>
<keyword evidence="9" id="KW-1185">Reference proteome</keyword>
<keyword evidence="2 6" id="KW-0812">Transmembrane</keyword>
<comment type="subcellular location">
    <subcellularLocation>
        <location evidence="1">Membrane</location>
        <topology evidence="1">Multi-pass membrane protein</topology>
    </subcellularLocation>
</comment>
<comment type="caution">
    <text evidence="8">The sequence shown here is derived from an EMBL/GenBank/DDBJ whole genome shotgun (WGS) entry which is preliminary data.</text>
</comment>
<dbReference type="InterPro" id="IPR029052">
    <property type="entry name" value="Metallo-depent_PP-like"/>
</dbReference>
<evidence type="ECO:0000259" key="7">
    <source>
        <dbReference type="Pfam" id="PF00149"/>
    </source>
</evidence>
<evidence type="ECO:0000256" key="4">
    <source>
        <dbReference type="ARBA" id="ARBA00023136"/>
    </source>
</evidence>
<dbReference type="SUPFAM" id="SSF56300">
    <property type="entry name" value="Metallo-dependent phosphatases"/>
    <property type="match status" value="1"/>
</dbReference>
<name>A0A1C7LW44_GRIFR</name>
<feature type="transmembrane region" description="Helical" evidence="6">
    <location>
        <begin position="541"/>
        <end position="563"/>
    </location>
</feature>
<dbReference type="Pfam" id="PF00149">
    <property type="entry name" value="Metallophos"/>
    <property type="match status" value="1"/>
</dbReference>
<keyword evidence="3 6" id="KW-1133">Transmembrane helix</keyword>
<feature type="transmembrane region" description="Helical" evidence="6">
    <location>
        <begin position="305"/>
        <end position="324"/>
    </location>
</feature>
<dbReference type="AlphaFoldDB" id="A0A1C7LW44"/>
<evidence type="ECO:0000256" key="2">
    <source>
        <dbReference type="ARBA" id="ARBA00022692"/>
    </source>
</evidence>
<accession>A0A1C7LW44</accession>
<dbReference type="InterPro" id="IPR033308">
    <property type="entry name" value="PGAP5/Cdc1/Ted1"/>
</dbReference>
<dbReference type="STRING" id="5627.A0A1C7LW44"/>
<dbReference type="Gene3D" id="3.60.21.10">
    <property type="match status" value="1"/>
</dbReference>
<feature type="region of interest" description="Disordered" evidence="5">
    <location>
        <begin position="376"/>
        <end position="421"/>
    </location>
</feature>
<dbReference type="PANTHER" id="PTHR13315">
    <property type="entry name" value="METALLO PHOSPHOESTERASE RELATED"/>
    <property type="match status" value="1"/>
</dbReference>
<dbReference type="InterPro" id="IPR004843">
    <property type="entry name" value="Calcineurin-like_PHP"/>
</dbReference>
<evidence type="ECO:0000256" key="5">
    <source>
        <dbReference type="SAM" id="MobiDB-lite"/>
    </source>
</evidence>
<dbReference type="GO" id="GO:0005783">
    <property type="term" value="C:endoplasmic reticulum"/>
    <property type="evidence" value="ECO:0007669"/>
    <property type="project" value="TreeGrafter"/>
</dbReference>
<protein>
    <recommendedName>
        <fullName evidence="7">Calcineurin-like phosphoesterase domain-containing protein</fullName>
    </recommendedName>
</protein>
<evidence type="ECO:0000313" key="8">
    <source>
        <dbReference type="EMBL" id="OBZ68209.1"/>
    </source>
</evidence>
<dbReference type="EMBL" id="LUGG01000022">
    <property type="protein sequence ID" value="OBZ68209.1"/>
    <property type="molecule type" value="Genomic_DNA"/>
</dbReference>
<evidence type="ECO:0000256" key="3">
    <source>
        <dbReference type="ARBA" id="ARBA00022989"/>
    </source>
</evidence>
<evidence type="ECO:0000256" key="6">
    <source>
        <dbReference type="SAM" id="Phobius"/>
    </source>
</evidence>
<dbReference type="Proteomes" id="UP000092993">
    <property type="component" value="Unassembled WGS sequence"/>
</dbReference>
<sequence length="564" mass="63742">MVVPQFLLDLSLKRGWHYASRLHPDMIIFLGDMLASWRRIKTDDEYELNYRKFKDMFHFNNSIPRYYLPGNNDVGLNADPLSARHVRNRYSTHFGPLNQRVSVRNNTFVLLDASGLAEEDYKRAAANKDFEFWTPIANGPIEFVKSLSDEEKIHPIILFTHIPLYRPDSASCGPLREKGTIRRGVGPGYQNTLGKKTSSFLLQTLRPSLLFRGALHSADDRDYCDYTHTFSHRPTAVEQSKSEANLNTFASTVREVTVKAFAQSSEIRRPGFHLLVATPPSPSVPSIADTPCFLPDYLGVYTTRYIPFMFFTVFVLLISKLRAFRAPTLPFSTRQPHSPYSPLPSRSGTLSYPQSPSSPIWTPMTPGFAIRMHTMPHVSKDSPRGNLPSTLRAPLTSRDRKDTSVPPTYYASTRPGTPLLPPMASPLLDCETNDEYDTCASPQYAMRRAVSPIRHPSDDSASEHMAEGATSYFLRSPLLVSDPPPSGRNQRERWSWSFVFGGRRRRVTIPALIPHPLRIRIDRDTRTSAARSSGRAIVMELGLDVLSVAWPSVLLWCVLAWWIS</sequence>
<gene>
    <name evidence="8" type="ORF">A0H81_11827</name>
</gene>
<proteinExistence type="predicted"/>
<dbReference type="PANTHER" id="PTHR13315:SF4">
    <property type="entry name" value="METALLOPHOSPHOESTERASE, ISOFORM E"/>
    <property type="match status" value="1"/>
</dbReference>
<organism evidence="8 9">
    <name type="scientific">Grifola frondosa</name>
    <name type="common">Maitake</name>
    <name type="synonym">Polyporus frondosus</name>
    <dbReference type="NCBI Taxonomy" id="5627"/>
    <lineage>
        <taxon>Eukaryota</taxon>
        <taxon>Fungi</taxon>
        <taxon>Dikarya</taxon>
        <taxon>Basidiomycota</taxon>
        <taxon>Agaricomycotina</taxon>
        <taxon>Agaricomycetes</taxon>
        <taxon>Polyporales</taxon>
        <taxon>Grifolaceae</taxon>
        <taxon>Grifola</taxon>
    </lineage>
</organism>
<dbReference type="GO" id="GO:0016787">
    <property type="term" value="F:hydrolase activity"/>
    <property type="evidence" value="ECO:0007669"/>
    <property type="project" value="InterPro"/>
</dbReference>
<evidence type="ECO:0000256" key="1">
    <source>
        <dbReference type="ARBA" id="ARBA00004141"/>
    </source>
</evidence>